<comment type="caution">
    <text evidence="1">The sequence shown here is derived from an EMBL/GenBank/DDBJ whole genome shotgun (WGS) entry which is preliminary data.</text>
</comment>
<dbReference type="Proteomes" id="UP001156389">
    <property type="component" value="Unassembled WGS sequence"/>
</dbReference>
<evidence type="ECO:0000313" key="1">
    <source>
        <dbReference type="EMBL" id="MCT2590926.1"/>
    </source>
</evidence>
<accession>A0ABT2JSV9</accession>
<name>A0ABT2JSV9_9ACTN</name>
<keyword evidence="2" id="KW-1185">Reference proteome</keyword>
<organism evidence="1 2">
    <name type="scientific">Streptomyces gossypii</name>
    <dbReference type="NCBI Taxonomy" id="2883101"/>
    <lineage>
        <taxon>Bacteria</taxon>
        <taxon>Bacillati</taxon>
        <taxon>Actinomycetota</taxon>
        <taxon>Actinomycetes</taxon>
        <taxon>Kitasatosporales</taxon>
        <taxon>Streptomycetaceae</taxon>
        <taxon>Streptomyces</taxon>
    </lineage>
</organism>
<sequence length="175" mass="18754">MPVLIEVTGSDRYQGDGSGLYARVVDSATEDSIDPIRGSRVAVVAGGVVALVAALIWWDIGYANAPVDCDSKFVVELPDSAENVECHSKDSHDARWHFTMPTDEAESWWAGQSETRLDLATWLLTGGTELSSDGDIVGRVSGGVSVYYPEDEGGLLVVNPRADGMSQVVINGSWH</sequence>
<dbReference type="EMBL" id="JAJAGO010000006">
    <property type="protein sequence ID" value="MCT2590926.1"/>
    <property type="molecule type" value="Genomic_DNA"/>
</dbReference>
<proteinExistence type="predicted"/>
<gene>
    <name evidence="1" type="ORF">LHJ74_13570</name>
</gene>
<protein>
    <submittedName>
        <fullName evidence="1">Uncharacterized protein</fullName>
    </submittedName>
</protein>
<evidence type="ECO:0000313" key="2">
    <source>
        <dbReference type="Proteomes" id="UP001156389"/>
    </source>
</evidence>
<reference evidence="1 2" key="1">
    <citation type="submission" date="2021-10" db="EMBL/GenBank/DDBJ databases">
        <title>Streptomyces gossypii sp. nov., isolated from soil collected from cotton field.</title>
        <authorList>
            <person name="Ge X."/>
            <person name="Chen X."/>
            <person name="Liu W."/>
        </authorList>
    </citation>
    <scope>NUCLEOTIDE SEQUENCE [LARGE SCALE GENOMIC DNA]</scope>
    <source>
        <strain evidence="1 2">N2-109</strain>
    </source>
</reference>
<dbReference type="RefSeq" id="WP_260218256.1">
    <property type="nucleotide sequence ID" value="NZ_JAJAGO010000006.1"/>
</dbReference>